<feature type="domain" description="ABC transporter" evidence="4">
    <location>
        <begin position="15"/>
        <end position="248"/>
    </location>
</feature>
<accession>A0A0G1ABW6</accession>
<dbReference type="InterPro" id="IPR003593">
    <property type="entry name" value="AAA+_ATPase"/>
</dbReference>
<dbReference type="EMBL" id="LCBY01000012">
    <property type="protein sequence ID" value="KKS22758.1"/>
    <property type="molecule type" value="Genomic_DNA"/>
</dbReference>
<keyword evidence="1" id="KW-0813">Transport</keyword>
<evidence type="ECO:0000259" key="4">
    <source>
        <dbReference type="PROSITE" id="PS50893"/>
    </source>
</evidence>
<dbReference type="Gene3D" id="3.40.50.300">
    <property type="entry name" value="P-loop containing nucleotide triphosphate hydrolases"/>
    <property type="match status" value="1"/>
</dbReference>
<evidence type="ECO:0000256" key="2">
    <source>
        <dbReference type="ARBA" id="ARBA00022741"/>
    </source>
</evidence>
<reference evidence="5 6" key="1">
    <citation type="journal article" date="2015" name="Nature">
        <title>rRNA introns, odd ribosomes, and small enigmatic genomes across a large radiation of phyla.</title>
        <authorList>
            <person name="Brown C.T."/>
            <person name="Hug L.A."/>
            <person name="Thomas B.C."/>
            <person name="Sharon I."/>
            <person name="Castelle C.J."/>
            <person name="Singh A."/>
            <person name="Wilkins M.J."/>
            <person name="Williams K.H."/>
            <person name="Banfield J.F."/>
        </authorList>
    </citation>
    <scope>NUCLEOTIDE SEQUENCE [LARGE SCALE GENOMIC DNA]</scope>
</reference>
<keyword evidence="2" id="KW-0547">Nucleotide-binding</keyword>
<dbReference type="PANTHER" id="PTHR43023">
    <property type="entry name" value="PROTEIN TRIGALACTOSYLDIACYLGLYCEROL 3, CHLOROPLASTIC"/>
    <property type="match status" value="1"/>
</dbReference>
<dbReference type="SUPFAM" id="SSF52540">
    <property type="entry name" value="P-loop containing nucleoside triphosphate hydrolases"/>
    <property type="match status" value="1"/>
</dbReference>
<keyword evidence="3" id="KW-0067">ATP-binding</keyword>
<comment type="caution">
    <text evidence="5">The sequence shown here is derived from an EMBL/GenBank/DDBJ whole genome shotgun (WGS) entry which is preliminary data.</text>
</comment>
<dbReference type="InterPro" id="IPR017871">
    <property type="entry name" value="ABC_transporter-like_CS"/>
</dbReference>
<dbReference type="PROSITE" id="PS50893">
    <property type="entry name" value="ABC_TRANSPORTER_2"/>
    <property type="match status" value="1"/>
</dbReference>
<sequence length="265" mass="29445">MSRSITTLSQKAVSVDIKQLCKRFGSYDVLHDVSFSIQPGEIFVIMGPSGAGKSVLLRCMIGLEKPTSGKILIEGLDASEQSTHQKLITSMVFQSGALFNSLTVFENLAFYPREHGAYHNKNELTEKVFYTLKILSLEKAAHKYPSELSGGMKKRVAIARALIMEPQLLLYDEPTSELDPTSSANISELIGTLKEEFGVTSVVVSHDRDLSLSIANRIALIIEGKVRILATPKEVRESQDPVVQDFLNPKIDIHNPRFRKTKENL</sequence>
<organism evidence="5 6">
    <name type="scientific">Candidatus Roizmanbacteria bacterium GW2011_GWC2_41_7</name>
    <dbReference type="NCBI Taxonomy" id="1618487"/>
    <lineage>
        <taxon>Bacteria</taxon>
        <taxon>Candidatus Roizmaniibacteriota</taxon>
    </lineage>
</organism>
<dbReference type="GO" id="GO:0005524">
    <property type="term" value="F:ATP binding"/>
    <property type="evidence" value="ECO:0007669"/>
    <property type="project" value="UniProtKB-KW"/>
</dbReference>
<dbReference type="PROSITE" id="PS00211">
    <property type="entry name" value="ABC_TRANSPORTER_1"/>
    <property type="match status" value="1"/>
</dbReference>
<dbReference type="InterPro" id="IPR003439">
    <property type="entry name" value="ABC_transporter-like_ATP-bd"/>
</dbReference>
<dbReference type="SMART" id="SM00382">
    <property type="entry name" value="AAA"/>
    <property type="match status" value="1"/>
</dbReference>
<dbReference type="GO" id="GO:0016887">
    <property type="term" value="F:ATP hydrolysis activity"/>
    <property type="evidence" value="ECO:0007669"/>
    <property type="project" value="InterPro"/>
</dbReference>
<protein>
    <submittedName>
        <fullName evidence="5">ABC transporter related protein</fullName>
    </submittedName>
</protein>
<dbReference type="Pfam" id="PF00005">
    <property type="entry name" value="ABC_tran"/>
    <property type="match status" value="1"/>
</dbReference>
<dbReference type="InterPro" id="IPR027417">
    <property type="entry name" value="P-loop_NTPase"/>
</dbReference>
<dbReference type="Proteomes" id="UP000034371">
    <property type="component" value="Unassembled WGS sequence"/>
</dbReference>
<evidence type="ECO:0000256" key="1">
    <source>
        <dbReference type="ARBA" id="ARBA00022448"/>
    </source>
</evidence>
<proteinExistence type="predicted"/>
<evidence type="ECO:0000256" key="3">
    <source>
        <dbReference type="ARBA" id="ARBA00022840"/>
    </source>
</evidence>
<gene>
    <name evidence="5" type="ORF">UU78_C0012G0004</name>
</gene>
<evidence type="ECO:0000313" key="5">
    <source>
        <dbReference type="EMBL" id="KKS22758.1"/>
    </source>
</evidence>
<dbReference type="PANTHER" id="PTHR43023:SF6">
    <property type="entry name" value="INTERMEMBRANE PHOSPHOLIPID TRANSPORT SYSTEM ATP-BINDING PROTEIN MLAF"/>
    <property type="match status" value="1"/>
</dbReference>
<evidence type="ECO:0000313" key="6">
    <source>
        <dbReference type="Proteomes" id="UP000034371"/>
    </source>
</evidence>
<dbReference type="AlphaFoldDB" id="A0A0G1ABW6"/>
<name>A0A0G1ABW6_9BACT</name>